<protein>
    <recommendedName>
        <fullName evidence="3">Hemerythrin-like domain-containing protein</fullName>
    </recommendedName>
</protein>
<accession>A0AA37HGA9</accession>
<feature type="compositionally biased region" description="Basic and acidic residues" evidence="1">
    <location>
        <begin position="223"/>
        <end position="233"/>
    </location>
</feature>
<evidence type="ECO:0000256" key="1">
    <source>
        <dbReference type="SAM" id="MobiDB-lite"/>
    </source>
</evidence>
<evidence type="ECO:0000259" key="3">
    <source>
        <dbReference type="Pfam" id="PF01814"/>
    </source>
</evidence>
<feature type="domain" description="Hemerythrin-like" evidence="3">
    <location>
        <begin position="3"/>
        <end position="124"/>
    </location>
</feature>
<keyword evidence="2" id="KW-0812">Transmembrane</keyword>
<reference evidence="4" key="1">
    <citation type="journal article" date="2016" name="Front. Microbiol.">
        <title>Genome Sequence of the Piezophilic, Mesophilic Sulfate-Reducing Bacterium Desulfovibrio indicus J2T.</title>
        <authorList>
            <person name="Cao J."/>
            <person name="Maignien L."/>
            <person name="Shao Z."/>
            <person name="Alain K."/>
            <person name="Jebbar M."/>
        </authorList>
    </citation>
    <scope>NUCLEOTIDE SEQUENCE</scope>
    <source>
        <strain evidence="4">JCM 32048</strain>
    </source>
</reference>
<keyword evidence="5" id="KW-1185">Reference proteome</keyword>
<feature type="region of interest" description="Disordered" evidence="1">
    <location>
        <begin position="194"/>
        <end position="256"/>
    </location>
</feature>
<evidence type="ECO:0000313" key="4">
    <source>
        <dbReference type="EMBL" id="GJD65390.1"/>
    </source>
</evidence>
<dbReference type="InterPro" id="IPR012312">
    <property type="entry name" value="Hemerythrin-like"/>
</dbReference>
<feature type="transmembrane region" description="Helical" evidence="2">
    <location>
        <begin position="164"/>
        <end position="186"/>
    </location>
</feature>
<dbReference type="Proteomes" id="UP001055286">
    <property type="component" value="Unassembled WGS sequence"/>
</dbReference>
<gene>
    <name evidence="4" type="ORF">MPEAHAMD_5578</name>
</gene>
<proteinExistence type="predicted"/>
<dbReference type="Gene3D" id="1.20.120.520">
    <property type="entry name" value="nmb1532 protein domain like"/>
    <property type="match status" value="1"/>
</dbReference>
<reference evidence="4" key="2">
    <citation type="submission" date="2021-08" db="EMBL/GenBank/DDBJ databases">
        <authorList>
            <person name="Tani A."/>
            <person name="Ola A."/>
            <person name="Ogura Y."/>
            <person name="Katsura K."/>
            <person name="Hayashi T."/>
        </authorList>
    </citation>
    <scope>NUCLEOTIDE SEQUENCE</scope>
    <source>
        <strain evidence="4">JCM 32048</strain>
    </source>
</reference>
<evidence type="ECO:0000256" key="2">
    <source>
        <dbReference type="SAM" id="Phobius"/>
    </source>
</evidence>
<name>A0AA37HGA9_9HYPH</name>
<dbReference type="EMBL" id="BPQJ01000039">
    <property type="protein sequence ID" value="GJD65390.1"/>
    <property type="molecule type" value="Genomic_DNA"/>
</dbReference>
<evidence type="ECO:0000313" key="5">
    <source>
        <dbReference type="Proteomes" id="UP001055286"/>
    </source>
</evidence>
<keyword evidence="2" id="KW-1133">Transmembrane helix</keyword>
<comment type="caution">
    <text evidence="4">The sequence shown here is derived from an EMBL/GenBank/DDBJ whole genome shotgun (WGS) entry which is preliminary data.</text>
</comment>
<dbReference type="RefSeq" id="WP_238192905.1">
    <property type="nucleotide sequence ID" value="NZ_BPQJ01000039.1"/>
</dbReference>
<keyword evidence="2" id="KW-0472">Membrane</keyword>
<sequence length="256" mass="28194">MDIWRLIERDHANINQLVREIPNALNGTGVIRSRERLLADLMDELRSHGIAIDASLLAPLRSHAEAKSLINELAGEHEQFTSQLDSLLKYQNKGSEGWLNTFEDVTYLVDQHLHRHRNELLPMARRLLSPQEVITAASTFIRAKSDVLRAGGRGRQASAGSSEFFLVAAVGLAAAGAALLAWRFGLLRGTQELGRQSRRDDGVNRGQPLADLAAASAPGNRTPGEDLNKRQDQLLDEAVEETFPASDPISPKRITK</sequence>
<dbReference type="Pfam" id="PF01814">
    <property type="entry name" value="Hemerythrin"/>
    <property type="match status" value="1"/>
</dbReference>
<dbReference type="AlphaFoldDB" id="A0AA37HGA9"/>
<organism evidence="4 5">
    <name type="scientific">Methylobacterium frigidaeris</name>
    <dbReference type="NCBI Taxonomy" id="2038277"/>
    <lineage>
        <taxon>Bacteria</taxon>
        <taxon>Pseudomonadati</taxon>
        <taxon>Pseudomonadota</taxon>
        <taxon>Alphaproteobacteria</taxon>
        <taxon>Hyphomicrobiales</taxon>
        <taxon>Methylobacteriaceae</taxon>
        <taxon>Methylobacterium</taxon>
    </lineage>
</organism>